<dbReference type="GO" id="GO:0003841">
    <property type="term" value="F:1-acylglycerol-3-phosphate O-acyltransferase activity"/>
    <property type="evidence" value="ECO:0007669"/>
    <property type="project" value="UniProtKB-UniRule"/>
</dbReference>
<keyword evidence="6 7" id="KW-0012">Acyltransferase</keyword>
<evidence type="ECO:0000256" key="3">
    <source>
        <dbReference type="ARBA" id="ARBA00022516"/>
    </source>
</evidence>
<dbReference type="Proteomes" id="UP001153069">
    <property type="component" value="Unassembled WGS sequence"/>
</dbReference>
<evidence type="ECO:0000256" key="2">
    <source>
        <dbReference type="ARBA" id="ARBA00008655"/>
    </source>
</evidence>
<dbReference type="GO" id="GO:0016020">
    <property type="term" value="C:membrane"/>
    <property type="evidence" value="ECO:0007669"/>
    <property type="project" value="InterPro"/>
</dbReference>
<comment type="similarity">
    <text evidence="2 7">Belongs to the 1-acyl-sn-glycerol-3-phosphate acyltransferase family.</text>
</comment>
<dbReference type="OrthoDB" id="417078at2759"/>
<evidence type="ECO:0000256" key="7">
    <source>
        <dbReference type="RuleBase" id="RU361267"/>
    </source>
</evidence>
<keyword evidence="5 7" id="KW-0443">Lipid metabolism</keyword>
<dbReference type="CDD" id="cd07989">
    <property type="entry name" value="LPLAT_AGPAT-like"/>
    <property type="match status" value="1"/>
</dbReference>
<feature type="transmembrane region" description="Helical" evidence="8">
    <location>
        <begin position="94"/>
        <end position="121"/>
    </location>
</feature>
<dbReference type="InterPro" id="IPR002123">
    <property type="entry name" value="Plipid/glycerol_acylTrfase"/>
</dbReference>
<evidence type="ECO:0000313" key="11">
    <source>
        <dbReference type="EMBL" id="CAB9530844.1"/>
    </source>
</evidence>
<feature type="domain" description="Phospholipid/glycerol acyltransferase" evidence="10">
    <location>
        <begin position="170"/>
        <end position="285"/>
    </location>
</feature>
<dbReference type="PANTHER" id="PTHR10434:SF64">
    <property type="entry name" value="1-ACYL-SN-GLYCEROL-3-PHOSPHATE ACYLTRANSFERASE-RELATED"/>
    <property type="match status" value="1"/>
</dbReference>
<reference evidence="11" key="1">
    <citation type="submission" date="2020-06" db="EMBL/GenBank/DDBJ databases">
        <authorList>
            <consortium name="Plant Systems Biology data submission"/>
        </authorList>
    </citation>
    <scope>NUCLEOTIDE SEQUENCE</scope>
    <source>
        <strain evidence="11">D6</strain>
    </source>
</reference>
<evidence type="ECO:0000256" key="9">
    <source>
        <dbReference type="SAM" id="SignalP"/>
    </source>
</evidence>
<name>A0A9N8F3E0_9STRA</name>
<dbReference type="PANTHER" id="PTHR10434">
    <property type="entry name" value="1-ACYL-SN-GLYCEROL-3-PHOSPHATE ACYLTRANSFERASE"/>
    <property type="match status" value="1"/>
</dbReference>
<evidence type="ECO:0000256" key="8">
    <source>
        <dbReference type="SAM" id="Phobius"/>
    </source>
</evidence>
<keyword evidence="3 7" id="KW-0444">Lipid biosynthesis</keyword>
<dbReference type="SMART" id="SM00563">
    <property type="entry name" value="PlsC"/>
    <property type="match status" value="1"/>
</dbReference>
<keyword evidence="7" id="KW-1208">Phospholipid metabolism</keyword>
<keyword evidence="8" id="KW-0812">Transmembrane</keyword>
<evidence type="ECO:0000256" key="1">
    <source>
        <dbReference type="ARBA" id="ARBA00005189"/>
    </source>
</evidence>
<proteinExistence type="inferred from homology"/>
<feature type="chain" id="PRO_5040486659" description="1-acyl-sn-glycerol-3-phosphate acyltransferase" evidence="9">
    <location>
        <begin position="20"/>
        <end position="343"/>
    </location>
</feature>
<gene>
    <name evidence="11" type="ORF">SEMRO_3074_G343240.1</name>
</gene>
<comment type="pathway">
    <text evidence="1">Lipid metabolism.</text>
</comment>
<dbReference type="InterPro" id="IPR004552">
    <property type="entry name" value="AGP_acyltrans"/>
</dbReference>
<dbReference type="Pfam" id="PF01553">
    <property type="entry name" value="Acyltransferase"/>
    <property type="match status" value="1"/>
</dbReference>
<keyword evidence="4 7" id="KW-0808">Transferase</keyword>
<keyword evidence="8" id="KW-0472">Membrane</keyword>
<organism evidence="11 12">
    <name type="scientific">Seminavis robusta</name>
    <dbReference type="NCBI Taxonomy" id="568900"/>
    <lineage>
        <taxon>Eukaryota</taxon>
        <taxon>Sar</taxon>
        <taxon>Stramenopiles</taxon>
        <taxon>Ochrophyta</taxon>
        <taxon>Bacillariophyta</taxon>
        <taxon>Bacillariophyceae</taxon>
        <taxon>Bacillariophycidae</taxon>
        <taxon>Naviculales</taxon>
        <taxon>Naviculaceae</taxon>
        <taxon>Seminavis</taxon>
    </lineage>
</organism>
<evidence type="ECO:0000256" key="5">
    <source>
        <dbReference type="ARBA" id="ARBA00023098"/>
    </source>
</evidence>
<dbReference type="SUPFAM" id="SSF69593">
    <property type="entry name" value="Glycerol-3-phosphate (1)-acyltransferase"/>
    <property type="match status" value="1"/>
</dbReference>
<keyword evidence="8" id="KW-1133">Transmembrane helix</keyword>
<dbReference type="AlphaFoldDB" id="A0A9N8F3E0"/>
<keyword evidence="7" id="KW-0594">Phospholipid biosynthesis</keyword>
<comment type="catalytic activity">
    <reaction evidence="7">
        <text>a 1-acyl-sn-glycero-3-phosphate + an acyl-CoA = a 1,2-diacyl-sn-glycero-3-phosphate + CoA</text>
        <dbReference type="Rhea" id="RHEA:19709"/>
        <dbReference type="ChEBI" id="CHEBI:57287"/>
        <dbReference type="ChEBI" id="CHEBI:57970"/>
        <dbReference type="ChEBI" id="CHEBI:58342"/>
        <dbReference type="ChEBI" id="CHEBI:58608"/>
        <dbReference type="EC" id="2.3.1.51"/>
    </reaction>
</comment>
<accession>A0A9N8F3E0</accession>
<evidence type="ECO:0000259" key="10">
    <source>
        <dbReference type="SMART" id="SM00563"/>
    </source>
</evidence>
<comment type="caution">
    <text evidence="11">The sequence shown here is derived from an EMBL/GenBank/DDBJ whole genome shotgun (WGS) entry which is preliminary data.</text>
</comment>
<evidence type="ECO:0000256" key="4">
    <source>
        <dbReference type="ARBA" id="ARBA00022679"/>
    </source>
</evidence>
<sequence length="343" mass="37977">MRIVSLVALLQLSAVAVNGFTSSPAASSALFGSRRKAASPLTSSSTLAISTTAGDESDIISKAEQKKLARKELVKQEGGRFAFDTKYGALNPFAIYYGLVSISLGIPWFFALMFCKFLYFVTRGKIDKQRRLPVFLSHVWGTTLMRLTGCYPKMINREILKDYFKKEDCCMFVANHCSWDDIPFLGAAVGWRNYKIVAKKELEKVPILGSAIRVAGNIEVDRTNRRSQLATLKKGIKYLKEGVNLCTFAEGTRSRTGRLMKFKDGAFKMAHKAGVPVIPMAIVGAQKAHPVHWMFPYKPTGKSTSVVVGEPVESKDITEAELSAKVREALIENLPDDQKPLPK</sequence>
<dbReference type="EMBL" id="CAICTM010003072">
    <property type="protein sequence ID" value="CAB9530844.1"/>
    <property type="molecule type" value="Genomic_DNA"/>
</dbReference>
<dbReference type="EC" id="2.3.1.51" evidence="7"/>
<protein>
    <recommendedName>
        <fullName evidence="7">1-acyl-sn-glycerol-3-phosphate acyltransferase</fullName>
        <ecNumber evidence="7">2.3.1.51</ecNumber>
    </recommendedName>
</protein>
<dbReference type="NCBIfam" id="TIGR00530">
    <property type="entry name" value="AGP_acyltrn"/>
    <property type="match status" value="1"/>
</dbReference>
<dbReference type="GO" id="GO:0006654">
    <property type="term" value="P:phosphatidic acid biosynthetic process"/>
    <property type="evidence" value="ECO:0007669"/>
    <property type="project" value="TreeGrafter"/>
</dbReference>
<keyword evidence="9" id="KW-0732">Signal</keyword>
<feature type="signal peptide" evidence="9">
    <location>
        <begin position="1"/>
        <end position="19"/>
    </location>
</feature>
<evidence type="ECO:0000313" key="12">
    <source>
        <dbReference type="Proteomes" id="UP001153069"/>
    </source>
</evidence>
<evidence type="ECO:0000256" key="6">
    <source>
        <dbReference type="ARBA" id="ARBA00023315"/>
    </source>
</evidence>
<keyword evidence="12" id="KW-1185">Reference proteome</keyword>
<comment type="domain">
    <text evidence="7">The HXXXXD motif is essential for acyltransferase activity and may constitute the binding site for the phosphate moiety of the glycerol-3-phosphate.</text>
</comment>